<organism evidence="1">
    <name type="scientific">Oikopleura dioica</name>
    <name type="common">Tunicate</name>
    <dbReference type="NCBI Taxonomy" id="34765"/>
    <lineage>
        <taxon>Eukaryota</taxon>
        <taxon>Metazoa</taxon>
        <taxon>Chordata</taxon>
        <taxon>Tunicata</taxon>
        <taxon>Appendicularia</taxon>
        <taxon>Copelata</taxon>
        <taxon>Oikopleuridae</taxon>
        <taxon>Oikopleura</taxon>
    </lineage>
</organism>
<dbReference type="OrthoDB" id="6417850at2759"/>
<keyword evidence="2" id="KW-1185">Reference proteome</keyword>
<dbReference type="AlphaFoldDB" id="E4XJH9"/>
<dbReference type="Proteomes" id="UP000001307">
    <property type="component" value="Unassembled WGS sequence"/>
</dbReference>
<sequence>MESSKRTNDCKKEAKYSQNKRFQKVEEKVKEEKTMSEFTILKRLQRVENFIGCFPCDAIPKCSNFPSLFILNTDSSNTKGTHWFAIREDETTIEVFDSLKLRKYSPEIEKYLSKKKTVRIRKIQPNKSFLCGLYSMDESYDQRVLKKHFPKDLQSSELLSFEFESDPNLFLLKNKIAIHMTIALHEDFIPSNGFAAKQFGVMEVELNSQLISSSKTTCEYFLADYITKFANFNRDYVTSAYQMEGYYDNEIYEYLANKTDKEEVKLLRRPQCLHDSKLKKYIYELVFFPSNGFCLDNKPLPLNTTMKLKFNRLRSEYSTVHIGSTSEGQKAHQGQPLEITDCYALCEYVSSPAMRNYFTRIKSKPISYKYQEVTVSTRDIPENTNNITLHNIKGGNTPAYFFFALTQTDSFQGSMSKETSSFGFHADLQNINLTLNGQSCVGYPMRITNELPIWPYYRLMDILDRLVSPSTPNTIALDSFKKSAIFGHEFMASEESQGWMNLYLDFKEATKNAQTLVMWSVHKVKVTIDEHGQVEKEIL</sequence>
<name>E4XJH9_OIKDI</name>
<dbReference type="EMBL" id="FN653060">
    <property type="protein sequence ID" value="CBY10622.1"/>
    <property type="molecule type" value="Genomic_DNA"/>
</dbReference>
<evidence type="ECO:0000313" key="1">
    <source>
        <dbReference type="EMBL" id="CBY10622.1"/>
    </source>
</evidence>
<protein>
    <submittedName>
        <fullName evidence="1">Uncharacterized protein</fullName>
    </submittedName>
</protein>
<evidence type="ECO:0000313" key="2">
    <source>
        <dbReference type="Proteomes" id="UP000001307"/>
    </source>
</evidence>
<proteinExistence type="predicted"/>
<dbReference type="InParanoid" id="E4XJH9"/>
<gene>
    <name evidence="1" type="ORF">GSOID_T00012776001</name>
</gene>
<dbReference type="Gene3D" id="3.40.395.10">
    <property type="entry name" value="Adenoviral Proteinase, Chain A"/>
    <property type="match status" value="1"/>
</dbReference>
<accession>E4XJH9</accession>
<reference evidence="1" key="1">
    <citation type="journal article" date="2010" name="Science">
        <title>Plasticity of animal genome architecture unmasked by rapid evolution of a pelagic tunicate.</title>
        <authorList>
            <person name="Denoeud F."/>
            <person name="Henriet S."/>
            <person name="Mungpakdee S."/>
            <person name="Aury J.M."/>
            <person name="Da Silva C."/>
            <person name="Brinkmann H."/>
            <person name="Mikhaleva J."/>
            <person name="Olsen L.C."/>
            <person name="Jubin C."/>
            <person name="Canestro C."/>
            <person name="Bouquet J.M."/>
            <person name="Danks G."/>
            <person name="Poulain J."/>
            <person name="Campsteijn C."/>
            <person name="Adamski M."/>
            <person name="Cross I."/>
            <person name="Yadetie F."/>
            <person name="Muffato M."/>
            <person name="Louis A."/>
            <person name="Butcher S."/>
            <person name="Tsagkogeorga G."/>
            <person name="Konrad A."/>
            <person name="Singh S."/>
            <person name="Jensen M.F."/>
            <person name="Cong E.H."/>
            <person name="Eikeseth-Otteraa H."/>
            <person name="Noel B."/>
            <person name="Anthouard V."/>
            <person name="Porcel B.M."/>
            <person name="Kachouri-Lafond R."/>
            <person name="Nishino A."/>
            <person name="Ugolini M."/>
            <person name="Chourrout P."/>
            <person name="Nishida H."/>
            <person name="Aasland R."/>
            <person name="Huzurbazar S."/>
            <person name="Westhof E."/>
            <person name="Delsuc F."/>
            <person name="Lehrach H."/>
            <person name="Reinhardt R."/>
            <person name="Weissenbach J."/>
            <person name="Roy S.W."/>
            <person name="Artiguenave F."/>
            <person name="Postlethwait J.H."/>
            <person name="Manak J.R."/>
            <person name="Thompson E.M."/>
            <person name="Jaillon O."/>
            <person name="Du Pasquier L."/>
            <person name="Boudinot P."/>
            <person name="Liberles D.A."/>
            <person name="Volff J.N."/>
            <person name="Philippe H."/>
            <person name="Lenhard B."/>
            <person name="Roest Crollius H."/>
            <person name="Wincker P."/>
            <person name="Chourrout D."/>
        </authorList>
    </citation>
    <scope>NUCLEOTIDE SEQUENCE [LARGE SCALE GENOMIC DNA]</scope>
</reference>